<dbReference type="PROSITE" id="PS51461">
    <property type="entry name" value="NC1_FIB"/>
    <property type="match status" value="1"/>
</dbReference>
<feature type="region of interest" description="Disordered" evidence="7">
    <location>
        <begin position="359"/>
        <end position="598"/>
    </location>
</feature>
<keyword evidence="6" id="KW-0176">Collagen</keyword>
<dbReference type="EMBL" id="SRMA01025411">
    <property type="protein sequence ID" value="TRY95064.1"/>
    <property type="molecule type" value="Genomic_DNA"/>
</dbReference>
<dbReference type="InterPro" id="IPR000885">
    <property type="entry name" value="Fib_collagen_C"/>
</dbReference>
<feature type="region of interest" description="Disordered" evidence="7">
    <location>
        <begin position="310"/>
        <end position="331"/>
    </location>
</feature>
<dbReference type="Gene3D" id="1.20.5.320">
    <property type="entry name" value="6-Phosphogluconate Dehydrogenase, domain 3"/>
    <property type="match status" value="1"/>
</dbReference>
<feature type="compositionally biased region" description="Pro residues" evidence="7">
    <location>
        <begin position="1396"/>
        <end position="1412"/>
    </location>
</feature>
<comment type="subcellular location">
    <subcellularLocation>
        <location evidence="1">Secreted</location>
        <location evidence="1">Extracellular space</location>
        <location evidence="1">Extracellular matrix</location>
    </subcellularLocation>
</comment>
<gene>
    <name evidence="9" type="ORF">DNTS_004693</name>
</gene>
<protein>
    <recommendedName>
        <fullName evidence="8">Fibrillar collagen NC1 domain-containing protein</fullName>
    </recommendedName>
</protein>
<dbReference type="SUPFAM" id="SSF49899">
    <property type="entry name" value="Concanavalin A-like lectins/glucanases"/>
    <property type="match status" value="1"/>
</dbReference>
<sequence length="2082" mass="215393">MFTVLSLAEQLCGKTPHILTQVWGCPGSLGSCVFCGESGQMAAQRALLLSVLLYCSSFGFTQVLFEDVDVLQQLALRAELGSRAVPVGIISLRSGVILTTRARVTAPTRSVLPSELLWNCTVVLSVRSHRVNSAFIFSVLSGNQIQLGLEVSPGKLTFHAGPGNAVVFPYNLHDGRWHHLAFVLNGRSVTLLSPCAERRSGVLRELPVLPERLNPQGTFRLGGSSALLPGAVPFEGAICQLDVVPSAKAQQNFCSAIRRQCRENDTYRPAPPALIPLPSRNTPPQLGNVVPPNRTFTMTPTASSFLWTSMNPTGEPSAVRPNNGVRSKPSSTTAAPLLLMQTGLETPLPLGYLNSVTLKPSLRTPKPTALKPKVLLSSTQSPGPKQTSGKTSEKQNTTKSPQQNLTVVQATPSKPGSSKTVAGKPFKNTVVRRPTSSPKPVKKTNSAPKPTKINPTNKTSAGSQPTNANKKEIDGKKSTIPKKPPPANKKPTQHKSPNPVIPKKPIPSKTLPTPKSTLPVTPKPTPKSNLSRNTLNPTPKKPLPTPESTRSHNPTVKKPLPSPKPTSASDFTTKKPSPTATPNNPPKTPVHGTTPRTPRFITSVTLPVFDYTKTYEVEPTISLWIGAPGLKGDKGETGFPGPPGKPGQPGMRGPRGPPGSHGKPGLPGPPGLKGKKGDPGLSPGKAPKGDKGELGVPGPVGLLGVEGRKTRLLQTQTSTELSFSPSSYWLTQLQMLALVHTLKCCLTSRLTAVETQKAVCLSSSLAEFVDLALCSIARKKLIFHPSLLLIFFSVSKSCCSQHNMEPGQKGHPGPPGLPGEPGELGPEGEAGSKGYPGRQGLPGPLGPVGPKGARVSYVPLDYIVEASTMQSMGIYTFFMAFISSKTSAHPFICTFIPAVVFIQLAVGTERLSVSVFPSRVSLESQAFLVYLELTVKDRITDNKEPDDIFSSVTAGSPGPPGKRGKMGRPGFPGDFGERGPPGLDGEPGVLGAPGPAGVLGLIGDMGPAGIVGLPGPNGLKGVSGNMGEPGLKGDKGDVGLPGEQGEIGFQGDKGVQGSPGVTGPRGKPGPQVTAPLNMTPVYTTVKAHGLRSFVVKGKVGDRGVSGLPGPPGLEGFPGDIGKPGFNGPEGLKVCVVMVNLVDEEVEWVCDDAPGCSLHRGNLEPGGYRDLEELLVERVLSSTRFLFSSSGCTESETGDGQMGSKGFPGALGLEGVKGEQGATGKAGPMGERVSGWAEIRVYEALFDPRPHDHDVFQGLVGFMGPAGEAGLAGEKGDRGAMGLPGPPGEKGSTGHPGTPGESGPPGPAGSPGSPGSRGPVGMRGAKGRRGPRGPDGAAGEVGTEGKKGPEGPPGKNGFPGLAGKIGESGEAGPKGFPGVQGPSGATGEKGIAGEPGPSGPPGTLGPPGNPGPKGPSGKLGDAGLAGEPGEKGEPGLEGEAGAAGPDGAKGEKGDMGVEGEQGVRGEPGIKGKEGPPGDPGLTGVRGPEGKSGKSGERGKPGLKGAKGNIGHLGETGMVGKIGPVGTTGPKGSRGTIGYVGAPGRMGLQGDPGISGYEGHKGPLGPVGPPGPKGAKGEQGDDGKVEGPTGPPGLRGSTGKRGDRGDPGDPGYVLAAAGQASCKHCISSVPLSLIHYCEERKKLPSTMASKALTDCEANLELLDFLVILVLVERKALRDPEEDRVRRVKRDCWVSGGAEVHRVWLAHLARGAQWGDQGDDGEFGLPGKAGAPGKAGGERGLPGHPGPSGKRGFKGGMGLPGVQGDRGPKGQPGDVGEPGFPGMLGMFGPKGRGGLAGPVGVIGPVGSPGTSTIKLEGSRGDSGSKGEQGVQGPRGAPGPRGPPGPPGPPRIPLALKEDFGLGAAQAVFRESHTQKIEGRGLMDMPMLDQAPEILRTLHYLSALVHSLKNPLGTREHPARLCKDLHNCQNTLYDGTYWIDPNLGCSSDSIEVMCNFTGGGRTCLRPITAAKLEFSVGRVQMNFLHLLSDGAEQRITIHCLNVSVWSHAPSQTPSQNAVQFYAWNGEMLEPYVMEDTCWQLNGRWQHADFLFRVPDPSLLPVVRIGSLPNATASSRFHLEVGPVCFL</sequence>
<dbReference type="InterPro" id="IPR048287">
    <property type="entry name" value="TSPN-like_N"/>
</dbReference>
<dbReference type="GO" id="GO:0005581">
    <property type="term" value="C:collagen trimer"/>
    <property type="evidence" value="ECO:0007669"/>
    <property type="project" value="UniProtKB-KW"/>
</dbReference>
<feature type="compositionally biased region" description="Polar residues" evidence="7">
    <location>
        <begin position="434"/>
        <end position="468"/>
    </location>
</feature>
<dbReference type="InterPro" id="IPR050149">
    <property type="entry name" value="Collagen_superfamily"/>
</dbReference>
<keyword evidence="10" id="KW-1185">Reference proteome</keyword>
<evidence type="ECO:0000313" key="9">
    <source>
        <dbReference type="EMBL" id="TRY95064.1"/>
    </source>
</evidence>
<keyword evidence="4" id="KW-0732">Signal</keyword>
<organism evidence="9 10">
    <name type="scientific">Danionella cerebrum</name>
    <dbReference type="NCBI Taxonomy" id="2873325"/>
    <lineage>
        <taxon>Eukaryota</taxon>
        <taxon>Metazoa</taxon>
        <taxon>Chordata</taxon>
        <taxon>Craniata</taxon>
        <taxon>Vertebrata</taxon>
        <taxon>Euteleostomi</taxon>
        <taxon>Actinopterygii</taxon>
        <taxon>Neopterygii</taxon>
        <taxon>Teleostei</taxon>
        <taxon>Ostariophysi</taxon>
        <taxon>Cypriniformes</taxon>
        <taxon>Danionidae</taxon>
        <taxon>Danioninae</taxon>
        <taxon>Danionella</taxon>
    </lineage>
</organism>
<dbReference type="Gene3D" id="2.60.120.1000">
    <property type="match status" value="2"/>
</dbReference>
<feature type="region of interest" description="Disordered" evidence="7">
    <location>
        <begin position="946"/>
        <end position="991"/>
    </location>
</feature>
<dbReference type="InterPro" id="IPR013320">
    <property type="entry name" value="ConA-like_dom_sf"/>
</dbReference>
<accession>A0A553QYM2</accession>
<feature type="compositionally biased region" description="Low complexity" evidence="7">
    <location>
        <begin position="820"/>
        <end position="843"/>
    </location>
</feature>
<evidence type="ECO:0000256" key="1">
    <source>
        <dbReference type="ARBA" id="ARBA00004498"/>
    </source>
</evidence>
<dbReference type="SMART" id="SM00038">
    <property type="entry name" value="COLFI"/>
    <property type="match status" value="1"/>
</dbReference>
<keyword evidence="3" id="KW-0272">Extracellular matrix</keyword>
<dbReference type="Gene3D" id="2.60.120.200">
    <property type="match status" value="1"/>
</dbReference>
<feature type="compositionally biased region" description="Basic and acidic residues" evidence="7">
    <location>
        <begin position="1573"/>
        <end position="1583"/>
    </location>
</feature>
<dbReference type="OrthoDB" id="8939548at2759"/>
<feature type="region of interest" description="Disordered" evidence="7">
    <location>
        <begin position="632"/>
        <end position="702"/>
    </location>
</feature>
<dbReference type="GO" id="GO:0005615">
    <property type="term" value="C:extracellular space"/>
    <property type="evidence" value="ECO:0007669"/>
    <property type="project" value="TreeGrafter"/>
</dbReference>
<proteinExistence type="predicted"/>
<feature type="region of interest" description="Disordered" evidence="7">
    <location>
        <begin position="1048"/>
        <end position="1075"/>
    </location>
</feature>
<reference evidence="9 10" key="1">
    <citation type="journal article" date="2019" name="Sci. Data">
        <title>Hybrid genome assembly and annotation of Danionella translucida.</title>
        <authorList>
            <person name="Kadobianskyi M."/>
            <person name="Schulze L."/>
            <person name="Schuelke M."/>
            <person name="Judkewitz B."/>
        </authorList>
    </citation>
    <scope>NUCLEOTIDE SEQUENCE [LARGE SCALE GENOMIC DNA]</scope>
    <source>
        <strain evidence="9 10">Bolton</strain>
    </source>
</reference>
<dbReference type="InterPro" id="IPR008160">
    <property type="entry name" value="Collagen"/>
</dbReference>
<feature type="compositionally biased region" description="Low complexity" evidence="7">
    <location>
        <begin position="1436"/>
        <end position="1445"/>
    </location>
</feature>
<feature type="domain" description="Fibrillar collagen NC1" evidence="8">
    <location>
        <begin position="1888"/>
        <end position="2082"/>
    </location>
</feature>
<comment type="caution">
    <text evidence="9">The sequence shown here is derived from an EMBL/GenBank/DDBJ whole genome shotgun (WGS) entry which is preliminary data.</text>
</comment>
<dbReference type="PANTHER" id="PTHR24023:SF1082">
    <property type="entry name" value="COLLAGEN TRIPLE HELIX REPEAT"/>
    <property type="match status" value="1"/>
</dbReference>
<dbReference type="GO" id="GO:0030198">
    <property type="term" value="P:extracellular matrix organization"/>
    <property type="evidence" value="ECO:0007669"/>
    <property type="project" value="TreeGrafter"/>
</dbReference>
<feature type="region of interest" description="Disordered" evidence="7">
    <location>
        <begin position="803"/>
        <end position="843"/>
    </location>
</feature>
<dbReference type="Pfam" id="PF01410">
    <property type="entry name" value="COLFI"/>
    <property type="match status" value="2"/>
</dbReference>
<feature type="compositionally biased region" description="Low complexity" evidence="7">
    <location>
        <begin position="1309"/>
        <end position="1322"/>
    </location>
</feature>
<evidence type="ECO:0000256" key="3">
    <source>
        <dbReference type="ARBA" id="ARBA00022530"/>
    </source>
</evidence>
<dbReference type="Pfam" id="PF01391">
    <property type="entry name" value="Collagen"/>
    <property type="match status" value="6"/>
</dbReference>
<dbReference type="GO" id="GO:0031012">
    <property type="term" value="C:extracellular matrix"/>
    <property type="evidence" value="ECO:0007669"/>
    <property type="project" value="TreeGrafter"/>
</dbReference>
<dbReference type="CDD" id="cd00110">
    <property type="entry name" value="LamG"/>
    <property type="match status" value="1"/>
</dbReference>
<feature type="region of interest" description="Disordered" evidence="7">
    <location>
        <begin position="1800"/>
        <end position="1849"/>
    </location>
</feature>
<feature type="region of interest" description="Disordered" evidence="7">
    <location>
        <begin position="1713"/>
        <end position="1778"/>
    </location>
</feature>
<feature type="compositionally biased region" description="Low complexity" evidence="7">
    <location>
        <begin position="648"/>
        <end position="664"/>
    </location>
</feature>
<dbReference type="GO" id="GO:0030020">
    <property type="term" value="F:extracellular matrix structural constituent conferring tensile strength"/>
    <property type="evidence" value="ECO:0007669"/>
    <property type="project" value="TreeGrafter"/>
</dbReference>
<evidence type="ECO:0000256" key="2">
    <source>
        <dbReference type="ARBA" id="ARBA00022525"/>
    </source>
</evidence>
<evidence type="ECO:0000256" key="5">
    <source>
        <dbReference type="ARBA" id="ARBA00022737"/>
    </source>
</evidence>
<evidence type="ECO:0000256" key="6">
    <source>
        <dbReference type="ARBA" id="ARBA00023119"/>
    </source>
</evidence>
<evidence type="ECO:0000313" key="10">
    <source>
        <dbReference type="Proteomes" id="UP000316079"/>
    </source>
</evidence>
<dbReference type="Proteomes" id="UP000316079">
    <property type="component" value="Unassembled WGS sequence"/>
</dbReference>
<feature type="compositionally biased region" description="Polar residues" evidence="7">
    <location>
        <begin position="376"/>
        <end position="420"/>
    </location>
</feature>
<feature type="compositionally biased region" description="Basic and acidic residues" evidence="7">
    <location>
        <begin position="1447"/>
        <end position="1474"/>
    </location>
</feature>
<feature type="compositionally biased region" description="Pro residues" evidence="7">
    <location>
        <begin position="1836"/>
        <end position="1848"/>
    </location>
</feature>
<evidence type="ECO:0000256" key="7">
    <source>
        <dbReference type="SAM" id="MobiDB-lite"/>
    </source>
</evidence>
<feature type="compositionally biased region" description="Polar residues" evidence="7">
    <location>
        <begin position="510"/>
        <end position="519"/>
    </location>
</feature>
<name>A0A553QYM2_9TELE</name>
<dbReference type="SMART" id="SM00210">
    <property type="entry name" value="TSPN"/>
    <property type="match status" value="1"/>
</dbReference>
<dbReference type="STRING" id="623744.A0A553QYM2"/>
<dbReference type="InterPro" id="IPR001791">
    <property type="entry name" value="Laminin_G"/>
</dbReference>
<evidence type="ECO:0000256" key="4">
    <source>
        <dbReference type="ARBA" id="ARBA00022729"/>
    </source>
</evidence>
<feature type="compositionally biased region" description="Basic and acidic residues" evidence="7">
    <location>
        <begin position="1486"/>
        <end position="1498"/>
    </location>
</feature>
<keyword evidence="2" id="KW-0964">Secreted</keyword>
<keyword evidence="5" id="KW-0677">Repeat</keyword>
<dbReference type="PANTHER" id="PTHR24023">
    <property type="entry name" value="COLLAGEN ALPHA"/>
    <property type="match status" value="1"/>
</dbReference>
<evidence type="ECO:0000259" key="8">
    <source>
        <dbReference type="PROSITE" id="PS51461"/>
    </source>
</evidence>
<feature type="compositionally biased region" description="Low complexity" evidence="7">
    <location>
        <begin position="1414"/>
        <end position="1426"/>
    </location>
</feature>
<feature type="region of interest" description="Disordered" evidence="7">
    <location>
        <begin position="1269"/>
        <end position="1610"/>
    </location>
</feature>